<name>A0ACC2MZB1_PERAE</name>
<dbReference type="Proteomes" id="UP001234297">
    <property type="component" value="Chromosome 1"/>
</dbReference>
<gene>
    <name evidence="1" type="ORF">MRB53_004001</name>
</gene>
<sequence>MQKQYRMSPKRHSNGGSSITRILSVSRCLYLSAAERWNARGRRLSEVHQTGMASSPHHIDYDEDELDESYDPGGESDVFDNDFEIFDSEYANFQYETNDHAIINVEEAGLHTSLVGEEVGGEGQLIGYISQSSCHSLNTGSDSDKVSYHMVNEFDRDRHMDQPLF</sequence>
<evidence type="ECO:0000313" key="2">
    <source>
        <dbReference type="Proteomes" id="UP001234297"/>
    </source>
</evidence>
<organism evidence="1 2">
    <name type="scientific">Persea americana</name>
    <name type="common">Avocado</name>
    <dbReference type="NCBI Taxonomy" id="3435"/>
    <lineage>
        <taxon>Eukaryota</taxon>
        <taxon>Viridiplantae</taxon>
        <taxon>Streptophyta</taxon>
        <taxon>Embryophyta</taxon>
        <taxon>Tracheophyta</taxon>
        <taxon>Spermatophyta</taxon>
        <taxon>Magnoliopsida</taxon>
        <taxon>Magnoliidae</taxon>
        <taxon>Laurales</taxon>
        <taxon>Lauraceae</taxon>
        <taxon>Persea</taxon>
    </lineage>
</organism>
<comment type="caution">
    <text evidence="1">The sequence shown here is derived from an EMBL/GenBank/DDBJ whole genome shotgun (WGS) entry which is preliminary data.</text>
</comment>
<reference evidence="1 2" key="1">
    <citation type="journal article" date="2022" name="Hortic Res">
        <title>A haplotype resolved chromosomal level avocado genome allows analysis of novel avocado genes.</title>
        <authorList>
            <person name="Nath O."/>
            <person name="Fletcher S.J."/>
            <person name="Hayward A."/>
            <person name="Shaw L.M."/>
            <person name="Masouleh A.K."/>
            <person name="Furtado A."/>
            <person name="Henry R.J."/>
            <person name="Mitter N."/>
        </authorList>
    </citation>
    <scope>NUCLEOTIDE SEQUENCE [LARGE SCALE GENOMIC DNA]</scope>
    <source>
        <strain evidence="2">cv. Hass</strain>
    </source>
</reference>
<protein>
    <submittedName>
        <fullName evidence="1">Uncharacterized protein</fullName>
    </submittedName>
</protein>
<dbReference type="EMBL" id="CM056809">
    <property type="protein sequence ID" value="KAJ8650978.1"/>
    <property type="molecule type" value="Genomic_DNA"/>
</dbReference>
<keyword evidence="2" id="KW-1185">Reference proteome</keyword>
<accession>A0ACC2MZB1</accession>
<proteinExistence type="predicted"/>
<evidence type="ECO:0000313" key="1">
    <source>
        <dbReference type="EMBL" id="KAJ8650978.1"/>
    </source>
</evidence>